<feature type="domain" description="Aspartate/glutamate/uridylate kinase" evidence="1">
    <location>
        <begin position="4"/>
        <end position="142"/>
    </location>
</feature>
<proteinExistence type="predicted"/>
<gene>
    <name evidence="2" type="ORF">MSZNOR_2909</name>
</gene>
<sequence length="206" mass="21776">MSITWVVKLGGSLAGSDTLPFWLDALADSNVVIVPGGGPFADQVRSAQRSWSFGDETAHAMALLAMGQYGLMLSGLCPKLGTARDIWELRASAGSGRSMVWLPDLSLIDDPSIPASWDVTSDSLAAWLAERLGAANLLLVKSAAIPSGTASYVELLAQGVVDGAFQYFSSGAAFAAWLGHRQDYPRAREGLREPAGVFTQVDRFAG</sequence>
<dbReference type="EMBL" id="OX458333">
    <property type="protein sequence ID" value="CAI8872624.1"/>
    <property type="molecule type" value="Genomic_DNA"/>
</dbReference>
<dbReference type="SUPFAM" id="SSF53633">
    <property type="entry name" value="Carbamate kinase-like"/>
    <property type="match status" value="1"/>
</dbReference>
<organism evidence="2 3">
    <name type="scientific">Methylocaldum szegediense</name>
    <dbReference type="NCBI Taxonomy" id="73780"/>
    <lineage>
        <taxon>Bacteria</taxon>
        <taxon>Pseudomonadati</taxon>
        <taxon>Pseudomonadota</taxon>
        <taxon>Gammaproteobacteria</taxon>
        <taxon>Methylococcales</taxon>
        <taxon>Methylococcaceae</taxon>
        <taxon>Methylocaldum</taxon>
    </lineage>
</organism>
<dbReference type="InterPro" id="IPR001048">
    <property type="entry name" value="Asp/Glu/Uridylate_kinase"/>
</dbReference>
<keyword evidence="3" id="KW-1185">Reference proteome</keyword>
<name>A0ABM9I3S0_9GAMM</name>
<accession>A0ABM9I3S0</accession>
<dbReference type="GO" id="GO:0016301">
    <property type="term" value="F:kinase activity"/>
    <property type="evidence" value="ECO:0007669"/>
    <property type="project" value="UniProtKB-KW"/>
</dbReference>
<reference evidence="2 3" key="1">
    <citation type="submission" date="2023-03" db="EMBL/GenBank/DDBJ databases">
        <authorList>
            <person name="Pearce D."/>
        </authorList>
    </citation>
    <scope>NUCLEOTIDE SEQUENCE [LARGE SCALE GENOMIC DNA]</scope>
    <source>
        <strain evidence="2">Msz</strain>
    </source>
</reference>
<dbReference type="InterPro" id="IPR036393">
    <property type="entry name" value="AceGlu_kinase-like_sf"/>
</dbReference>
<keyword evidence="2" id="KW-0808">Transferase</keyword>
<dbReference type="Proteomes" id="UP001162030">
    <property type="component" value="Chromosome"/>
</dbReference>
<dbReference type="EC" id="2.7.4.31" evidence="2"/>
<evidence type="ECO:0000313" key="2">
    <source>
        <dbReference type="EMBL" id="CAI8872624.1"/>
    </source>
</evidence>
<dbReference type="RefSeq" id="WP_026611271.1">
    <property type="nucleotide sequence ID" value="NZ_OX458333.1"/>
</dbReference>
<dbReference type="Pfam" id="PF00696">
    <property type="entry name" value="AA_kinase"/>
    <property type="match status" value="1"/>
</dbReference>
<dbReference type="Gene3D" id="3.40.1160.10">
    <property type="entry name" value="Acetylglutamate kinase-like"/>
    <property type="match status" value="1"/>
</dbReference>
<protein>
    <submittedName>
        <fullName evidence="2">5-(Aminomethyl)-3-furanmethanol phosphate kinase</fullName>
        <ecNumber evidence="2">2.7.4.31</ecNumber>
    </submittedName>
</protein>
<evidence type="ECO:0000313" key="3">
    <source>
        <dbReference type="Proteomes" id="UP001162030"/>
    </source>
</evidence>
<evidence type="ECO:0000259" key="1">
    <source>
        <dbReference type="Pfam" id="PF00696"/>
    </source>
</evidence>
<keyword evidence="2" id="KW-0418">Kinase</keyword>